<reference evidence="2" key="1">
    <citation type="journal article" date="2014" name="Int. J. Syst. Evol. Microbiol.">
        <title>Complete genome sequence of Corynebacterium casei LMG S-19264T (=DSM 44701T), isolated from a smear-ripened cheese.</title>
        <authorList>
            <consortium name="US DOE Joint Genome Institute (JGI-PGF)"/>
            <person name="Walter F."/>
            <person name="Albersmeier A."/>
            <person name="Kalinowski J."/>
            <person name="Ruckert C."/>
        </authorList>
    </citation>
    <scope>NUCLEOTIDE SEQUENCE</scope>
    <source>
        <strain evidence="2">VKM B-2789</strain>
    </source>
</reference>
<keyword evidence="3" id="KW-1185">Reference proteome</keyword>
<dbReference type="Proteomes" id="UP001143330">
    <property type="component" value="Unassembled WGS sequence"/>
</dbReference>
<evidence type="ECO:0000313" key="2">
    <source>
        <dbReference type="EMBL" id="GLK82988.1"/>
    </source>
</evidence>
<proteinExistence type="predicted"/>
<evidence type="ECO:0000313" key="3">
    <source>
        <dbReference type="Proteomes" id="UP001143330"/>
    </source>
</evidence>
<sequence>MEAGPICEVAGRIVVPSDATSRAAAAILSVIEAVVFGLTRWRRTFRNTGERGAGRADHLMPAPPPPATRAAFTSPPAKTIALAGITATERAGDA</sequence>
<dbReference type="EMBL" id="BSFM01000005">
    <property type="protein sequence ID" value="GLK82988.1"/>
    <property type="molecule type" value="Genomic_DNA"/>
</dbReference>
<dbReference type="AlphaFoldDB" id="A0A9W6JX30"/>
<comment type="caution">
    <text evidence="2">The sequence shown here is derived from an EMBL/GenBank/DDBJ whole genome shotgun (WGS) entry which is preliminary data.</text>
</comment>
<reference evidence="2" key="2">
    <citation type="submission" date="2023-01" db="EMBL/GenBank/DDBJ databases">
        <authorList>
            <person name="Sun Q."/>
            <person name="Evtushenko L."/>
        </authorList>
    </citation>
    <scope>NUCLEOTIDE SEQUENCE</scope>
    <source>
        <strain evidence="2">VKM B-2789</strain>
    </source>
</reference>
<gene>
    <name evidence="2" type="ORF">GCM10017653_10570</name>
</gene>
<feature type="compositionally biased region" description="Basic and acidic residues" evidence="1">
    <location>
        <begin position="49"/>
        <end position="58"/>
    </location>
</feature>
<organism evidence="2 3">
    <name type="scientific">Ancylobacter defluvii</name>
    <dbReference type="NCBI Taxonomy" id="1282440"/>
    <lineage>
        <taxon>Bacteria</taxon>
        <taxon>Pseudomonadati</taxon>
        <taxon>Pseudomonadota</taxon>
        <taxon>Alphaproteobacteria</taxon>
        <taxon>Hyphomicrobiales</taxon>
        <taxon>Xanthobacteraceae</taxon>
        <taxon>Ancylobacter</taxon>
    </lineage>
</organism>
<evidence type="ECO:0000256" key="1">
    <source>
        <dbReference type="SAM" id="MobiDB-lite"/>
    </source>
</evidence>
<accession>A0A9W6JX30</accession>
<protein>
    <submittedName>
        <fullName evidence="2">Uncharacterized protein</fullName>
    </submittedName>
</protein>
<feature type="region of interest" description="Disordered" evidence="1">
    <location>
        <begin position="49"/>
        <end position="74"/>
    </location>
</feature>
<name>A0A9W6JX30_9HYPH</name>